<reference evidence="2" key="1">
    <citation type="submission" date="2024-07" db="EMBL/GenBank/DDBJ databases">
        <title>Identification and characteristics of an arsenic-resistant bacterial isolate, which belongs to a novel species.</title>
        <authorList>
            <person name="Juszczyk A."/>
            <person name="Kowalczyk A."/>
            <person name="Was K."/>
            <person name="Kosowicz W."/>
            <person name="Budzyn A."/>
            <person name="Latowski D."/>
        </authorList>
    </citation>
    <scope>NUCLEOTIDE SEQUENCE</scope>
    <source>
        <strain evidence="2">As8PL</strain>
    </source>
</reference>
<dbReference type="CDD" id="cd04301">
    <property type="entry name" value="NAT_SF"/>
    <property type="match status" value="1"/>
</dbReference>
<organism evidence="2">
    <name type="scientific">Alkalihalophilus sp. As8PL</name>
    <dbReference type="NCBI Taxonomy" id="3237103"/>
    <lineage>
        <taxon>Bacteria</taxon>
        <taxon>Bacillati</taxon>
        <taxon>Bacillota</taxon>
        <taxon>Bacilli</taxon>
        <taxon>Bacillales</taxon>
        <taxon>Bacillaceae</taxon>
        <taxon>Alkalihalophilus</taxon>
    </lineage>
</organism>
<dbReference type="PROSITE" id="PS51186">
    <property type="entry name" value="GNAT"/>
    <property type="match status" value="1"/>
</dbReference>
<dbReference type="Pfam" id="PF00583">
    <property type="entry name" value="Acetyltransf_1"/>
    <property type="match status" value="1"/>
</dbReference>
<protein>
    <submittedName>
        <fullName evidence="2">GNAT family N-acetyltransferase</fullName>
        <ecNumber evidence="2">2.3.1.-</ecNumber>
    </submittedName>
</protein>
<dbReference type="RefSeq" id="WP_368505031.1">
    <property type="nucleotide sequence ID" value="NZ_CP162551.1"/>
</dbReference>
<evidence type="ECO:0000259" key="1">
    <source>
        <dbReference type="PROSITE" id="PS51186"/>
    </source>
</evidence>
<dbReference type="EMBL" id="CP162551">
    <property type="protein sequence ID" value="XDI37702.1"/>
    <property type="molecule type" value="Genomic_DNA"/>
</dbReference>
<dbReference type="EC" id="2.3.1.-" evidence="2"/>
<sequence length="297" mass="33808">MMLEIKSPKDLTLVANFIAELNKEKEHHVGYCGIKADELLHTLDHDFSDLPIVQSFIAAYDNGVLIGVLGIDIDETTKVGELWGPFVLHAEWEEISFRMWNQLLAPLSHGALKEVKGFYNLSNSRCGQFMDRVGAKKEKDHHSILKITREDYRNKDVRTNSLNVMEYTSNYYQSFKDLHHQTFKQAYYGADEIIGKVDAENKLFIMIEGETLLGYAYCETEAQFAEGDIHFIAVSPVARNKGVGKALINRCLEFMFSFNELDEIILCVNSSNKAALSIYEQAGFIELNKLVSYELKV</sequence>
<evidence type="ECO:0000313" key="2">
    <source>
        <dbReference type="EMBL" id="XDI37702.1"/>
    </source>
</evidence>
<accession>A0AB39BUT9</accession>
<gene>
    <name evidence="2" type="ORF">AB3N04_05120</name>
</gene>
<dbReference type="InterPro" id="IPR000182">
    <property type="entry name" value="GNAT_dom"/>
</dbReference>
<dbReference type="AlphaFoldDB" id="A0AB39BUT9"/>
<dbReference type="GO" id="GO:0016747">
    <property type="term" value="F:acyltransferase activity, transferring groups other than amino-acyl groups"/>
    <property type="evidence" value="ECO:0007669"/>
    <property type="project" value="InterPro"/>
</dbReference>
<dbReference type="Gene3D" id="3.40.630.30">
    <property type="match status" value="1"/>
</dbReference>
<name>A0AB39BUT9_9BACI</name>
<dbReference type="PANTHER" id="PTHR43072">
    <property type="entry name" value="N-ACETYLTRANSFERASE"/>
    <property type="match status" value="1"/>
</dbReference>
<proteinExistence type="predicted"/>
<dbReference type="InterPro" id="IPR016181">
    <property type="entry name" value="Acyl_CoA_acyltransferase"/>
</dbReference>
<feature type="domain" description="N-acetyltransferase" evidence="1">
    <location>
        <begin position="162"/>
        <end position="297"/>
    </location>
</feature>
<keyword evidence="2" id="KW-0808">Transferase</keyword>
<keyword evidence="2" id="KW-0012">Acyltransferase</keyword>
<dbReference type="SUPFAM" id="SSF55729">
    <property type="entry name" value="Acyl-CoA N-acyltransferases (Nat)"/>
    <property type="match status" value="1"/>
</dbReference>